<feature type="compositionally biased region" description="Basic and acidic residues" evidence="1">
    <location>
        <begin position="102"/>
        <end position="111"/>
    </location>
</feature>
<gene>
    <name evidence="3" type="ORF">F4V91_01560</name>
</gene>
<dbReference type="Pfam" id="PF03992">
    <property type="entry name" value="ABM"/>
    <property type="match status" value="1"/>
</dbReference>
<feature type="domain" description="ABM" evidence="2">
    <location>
        <begin position="5"/>
        <end position="95"/>
    </location>
</feature>
<protein>
    <submittedName>
        <fullName evidence="3">Antibiotic biosynthesis monooxygenase</fullName>
    </submittedName>
</protein>
<proteinExistence type="predicted"/>
<evidence type="ECO:0000259" key="2">
    <source>
        <dbReference type="PROSITE" id="PS51725"/>
    </source>
</evidence>
<dbReference type="PANTHER" id="PTHR33336:SF3">
    <property type="entry name" value="ABM DOMAIN-CONTAINING PROTEIN"/>
    <property type="match status" value="1"/>
</dbReference>
<evidence type="ECO:0000313" key="4">
    <source>
        <dbReference type="Proteomes" id="UP000386575"/>
    </source>
</evidence>
<sequence>MSGKIVRIAELEIYPAQIDPYRALLAEEIEASVDNEPGVLMLHAVAEKERPEQVRILEVYADQKAYEAHLRTPHFLKYKEHTADMVKSLRVYSRKGISSEPSGHELDHCGLDEGEACG</sequence>
<dbReference type="PROSITE" id="PS51725">
    <property type="entry name" value="ABM"/>
    <property type="match status" value="1"/>
</dbReference>
<dbReference type="GO" id="GO:0004497">
    <property type="term" value="F:monooxygenase activity"/>
    <property type="evidence" value="ECO:0007669"/>
    <property type="project" value="UniProtKB-KW"/>
</dbReference>
<dbReference type="InterPro" id="IPR050744">
    <property type="entry name" value="AI-2_Isomerase_LsrG"/>
</dbReference>
<keyword evidence="3" id="KW-0560">Oxidoreductase</keyword>
<name>A0A6A1TM10_NEOGA</name>
<evidence type="ECO:0000256" key="1">
    <source>
        <dbReference type="SAM" id="MobiDB-lite"/>
    </source>
</evidence>
<dbReference type="RefSeq" id="WP_151040826.1">
    <property type="nucleotide sequence ID" value="NZ_VZUL01000002.1"/>
</dbReference>
<dbReference type="Proteomes" id="UP000386575">
    <property type="component" value="Unassembled WGS sequence"/>
</dbReference>
<dbReference type="PANTHER" id="PTHR33336">
    <property type="entry name" value="QUINOL MONOOXYGENASE YGIN-RELATED"/>
    <property type="match status" value="1"/>
</dbReference>
<feature type="region of interest" description="Disordered" evidence="1">
    <location>
        <begin position="97"/>
        <end position="118"/>
    </location>
</feature>
<dbReference type="Gene3D" id="3.30.70.100">
    <property type="match status" value="1"/>
</dbReference>
<keyword evidence="3" id="KW-0503">Monooxygenase</keyword>
<dbReference type="SUPFAM" id="SSF54909">
    <property type="entry name" value="Dimeric alpha+beta barrel"/>
    <property type="match status" value="1"/>
</dbReference>
<dbReference type="EMBL" id="VZUL01000002">
    <property type="protein sequence ID" value="KAB1085236.1"/>
    <property type="molecule type" value="Genomic_DNA"/>
</dbReference>
<reference evidence="3 4" key="1">
    <citation type="submission" date="2019-09" db="EMBL/GenBank/DDBJ databases">
        <title>Genome sequencing of Ng87 strain.</title>
        <authorList>
            <person name="Karasev E.S."/>
            <person name="Andronov E."/>
        </authorList>
    </citation>
    <scope>NUCLEOTIDE SEQUENCE [LARGE SCALE GENOMIC DNA]</scope>
    <source>
        <strain evidence="3 4">Ng87</strain>
    </source>
</reference>
<accession>A0A6A1TM10</accession>
<dbReference type="InterPro" id="IPR007138">
    <property type="entry name" value="ABM_dom"/>
</dbReference>
<dbReference type="AlphaFoldDB" id="A0A6A1TM10"/>
<organism evidence="3 4">
    <name type="scientific">Neorhizobium galegae</name>
    <name type="common">Rhizobium galegae</name>
    <dbReference type="NCBI Taxonomy" id="399"/>
    <lineage>
        <taxon>Bacteria</taxon>
        <taxon>Pseudomonadati</taxon>
        <taxon>Pseudomonadota</taxon>
        <taxon>Alphaproteobacteria</taxon>
        <taxon>Hyphomicrobiales</taxon>
        <taxon>Rhizobiaceae</taxon>
        <taxon>Rhizobium/Agrobacterium group</taxon>
        <taxon>Neorhizobium</taxon>
    </lineage>
</organism>
<dbReference type="InterPro" id="IPR011008">
    <property type="entry name" value="Dimeric_a/b-barrel"/>
</dbReference>
<comment type="caution">
    <text evidence="3">The sequence shown here is derived from an EMBL/GenBank/DDBJ whole genome shotgun (WGS) entry which is preliminary data.</text>
</comment>
<evidence type="ECO:0000313" key="3">
    <source>
        <dbReference type="EMBL" id="KAB1085236.1"/>
    </source>
</evidence>